<dbReference type="SUPFAM" id="SSF52777">
    <property type="entry name" value="CoA-dependent acyltransferases"/>
    <property type="match status" value="2"/>
</dbReference>
<evidence type="ECO:0000256" key="4">
    <source>
        <dbReference type="ARBA" id="ARBA00022737"/>
    </source>
</evidence>
<dbReference type="Gene3D" id="3.30.559.30">
    <property type="entry name" value="Nonribosomal peptide synthetase, condensation domain"/>
    <property type="match status" value="1"/>
</dbReference>
<evidence type="ECO:0000256" key="1">
    <source>
        <dbReference type="ARBA" id="ARBA00022450"/>
    </source>
</evidence>
<dbReference type="InterPro" id="IPR001242">
    <property type="entry name" value="Condensation_dom"/>
</dbReference>
<organism evidence="8 9">
    <name type="scientific">Aspergillus thermomutatus</name>
    <name type="common">Neosartorya pseudofischeri</name>
    <dbReference type="NCBI Taxonomy" id="41047"/>
    <lineage>
        <taxon>Eukaryota</taxon>
        <taxon>Fungi</taxon>
        <taxon>Dikarya</taxon>
        <taxon>Ascomycota</taxon>
        <taxon>Pezizomycotina</taxon>
        <taxon>Eurotiomycetes</taxon>
        <taxon>Eurotiomycetidae</taxon>
        <taxon>Eurotiales</taxon>
        <taxon>Aspergillaceae</taxon>
        <taxon>Aspergillus</taxon>
        <taxon>Aspergillus subgen. Fumigati</taxon>
    </lineage>
</organism>
<keyword evidence="1" id="KW-0596">Phosphopantetheine</keyword>
<keyword evidence="9" id="KW-1185">Reference proteome</keyword>
<accession>A0A397HET6</accession>
<comment type="caution">
    <text evidence="8">The sequence shown here is derived from an EMBL/GenBank/DDBJ whole genome shotgun (WGS) entry which is preliminary data.</text>
</comment>
<dbReference type="OrthoDB" id="416786at2759"/>
<dbReference type="AlphaFoldDB" id="A0A397HET6"/>
<protein>
    <recommendedName>
        <fullName evidence="7">Condensation domain-containing protein</fullName>
    </recommendedName>
</protein>
<dbReference type="Pfam" id="PF00668">
    <property type="entry name" value="Condensation"/>
    <property type="match status" value="1"/>
</dbReference>
<evidence type="ECO:0000313" key="8">
    <source>
        <dbReference type="EMBL" id="RHZ58920.1"/>
    </source>
</evidence>
<dbReference type="GO" id="GO:0031177">
    <property type="term" value="F:phosphopantetheine binding"/>
    <property type="evidence" value="ECO:0007669"/>
    <property type="project" value="TreeGrafter"/>
</dbReference>
<dbReference type="Gene3D" id="3.30.559.10">
    <property type="entry name" value="Chloramphenicol acetyltransferase-like domain"/>
    <property type="match status" value="1"/>
</dbReference>
<dbReference type="InterPro" id="IPR023213">
    <property type="entry name" value="CAT-like_dom_sf"/>
</dbReference>
<evidence type="ECO:0000256" key="6">
    <source>
        <dbReference type="SAM" id="MobiDB-lite"/>
    </source>
</evidence>
<dbReference type="RefSeq" id="XP_026615572.1">
    <property type="nucleotide sequence ID" value="XM_026755470.1"/>
</dbReference>
<dbReference type="GO" id="GO:0043041">
    <property type="term" value="P:amino acid activation for nonribosomal peptide biosynthetic process"/>
    <property type="evidence" value="ECO:0007669"/>
    <property type="project" value="TreeGrafter"/>
</dbReference>
<proteinExistence type="inferred from homology"/>
<dbReference type="VEuPathDB" id="FungiDB:CDV56_101851"/>
<dbReference type="STRING" id="41047.A0A397HET6"/>
<dbReference type="PANTHER" id="PTHR45527:SF3">
    <property type="entry name" value="SIDEROPHORE SYNTHETASE (EUROFUNG)"/>
    <property type="match status" value="1"/>
</dbReference>
<evidence type="ECO:0000313" key="9">
    <source>
        <dbReference type="Proteomes" id="UP000215305"/>
    </source>
</evidence>
<evidence type="ECO:0000256" key="2">
    <source>
        <dbReference type="ARBA" id="ARBA00022553"/>
    </source>
</evidence>
<dbReference type="SUPFAM" id="SSF56801">
    <property type="entry name" value="Acetyl-CoA synthetase-like"/>
    <property type="match status" value="1"/>
</dbReference>
<name>A0A397HET6_ASPTH</name>
<dbReference type="GO" id="GO:0005737">
    <property type="term" value="C:cytoplasm"/>
    <property type="evidence" value="ECO:0007669"/>
    <property type="project" value="TreeGrafter"/>
</dbReference>
<comment type="similarity">
    <text evidence="5">Belongs to the NRP synthetase family.</text>
</comment>
<dbReference type="InterPro" id="IPR045851">
    <property type="entry name" value="AMP-bd_C_sf"/>
</dbReference>
<feature type="domain" description="Condensation" evidence="7">
    <location>
        <begin position="332"/>
        <end position="522"/>
    </location>
</feature>
<gene>
    <name evidence="8" type="ORF">CDV56_101851</name>
</gene>
<sequence length="529" mass="58961">MSSLASSAGDVLADFTDGFHAFVSATEISLWQVVPAFLMPSLFMPLARIPRTGTGKIDRRSIRHAFLSLPAGALDPIRRRKAPKAEPATPAEDLGRAGVDTPRQHGSSFAQGPVRQLEPFSLSRVDADPKSFSDLVCREGILPCRVLDALSATEVQEFFIQRNTVRYYNFRLRGTIDVDRLRAACDEMMTRFSILRTVFLDRHVATSRSSYEGFPCHSCITPLARISSPKPKLCGKTIDPVLILLVYPGIRFRQGPSVYGSHLACAVGRRVHAAPLPGSGCRVQWRRLVTTSGFSDVLYQRAVQRGEAGFSFWREYLDGAVMARTALPSLPAGFTMATLVIAACGFHLARLMSCTDVTFGQTVNGRSMPLENIDVILGPCLNFIPLRLRLQRAWTVRDLLQHVQDQYVRPLQYDYMGLRDIVRHSTDWPAGTEFGLIVQHQNIQLQHDLPLEGDVQVEYSLFPQFNPVREVFVFSEPHETHLEMQICANSRILSPDAGTALVKSLCEIIELFADNPDMRLAKEMDSVSV</sequence>
<dbReference type="GO" id="GO:0044550">
    <property type="term" value="P:secondary metabolite biosynthetic process"/>
    <property type="evidence" value="ECO:0007669"/>
    <property type="project" value="TreeGrafter"/>
</dbReference>
<keyword evidence="2" id="KW-0597">Phosphoprotein</keyword>
<dbReference type="GO" id="GO:0016874">
    <property type="term" value="F:ligase activity"/>
    <property type="evidence" value="ECO:0007669"/>
    <property type="project" value="UniProtKB-KW"/>
</dbReference>
<evidence type="ECO:0000259" key="7">
    <source>
        <dbReference type="Pfam" id="PF00668"/>
    </source>
</evidence>
<dbReference type="GeneID" id="38123825"/>
<dbReference type="Proteomes" id="UP000215305">
    <property type="component" value="Unassembled WGS sequence"/>
</dbReference>
<dbReference type="PANTHER" id="PTHR45527">
    <property type="entry name" value="NONRIBOSOMAL PEPTIDE SYNTHETASE"/>
    <property type="match status" value="1"/>
</dbReference>
<keyword evidence="4" id="KW-0677">Repeat</keyword>
<evidence type="ECO:0000256" key="3">
    <source>
        <dbReference type="ARBA" id="ARBA00022598"/>
    </source>
</evidence>
<evidence type="ECO:0000256" key="5">
    <source>
        <dbReference type="ARBA" id="ARBA00029454"/>
    </source>
</evidence>
<keyword evidence="3" id="KW-0436">Ligase</keyword>
<dbReference type="EMBL" id="NKHU02000064">
    <property type="protein sequence ID" value="RHZ58920.1"/>
    <property type="molecule type" value="Genomic_DNA"/>
</dbReference>
<reference evidence="8" key="1">
    <citation type="submission" date="2018-08" db="EMBL/GenBank/DDBJ databases">
        <title>Draft genome sequence of azole-resistant Aspergillus thermomutatus (Neosartorya pseudofischeri) strain HMR AF 39, isolated from a human nasal aspirate.</title>
        <authorList>
            <person name="Parent-Michaud M."/>
            <person name="Dufresne P.J."/>
            <person name="Fournier E."/>
            <person name="Martineau C."/>
            <person name="Moreira S."/>
            <person name="Perkins V."/>
            <person name="De Repentigny L."/>
            <person name="Dufresne S.F."/>
        </authorList>
    </citation>
    <scope>NUCLEOTIDE SEQUENCE [LARGE SCALE GENOMIC DNA]</scope>
    <source>
        <strain evidence="8">HMR AF 39</strain>
    </source>
</reference>
<dbReference type="Gene3D" id="3.30.300.30">
    <property type="match status" value="1"/>
</dbReference>
<feature type="region of interest" description="Disordered" evidence="6">
    <location>
        <begin position="78"/>
        <end position="110"/>
    </location>
</feature>